<reference evidence="7 8" key="1">
    <citation type="journal article" date="2018" name="Sci. Rep.">
        <title>Genome Features and Biochemical Characteristics of a Robust, Fast Growing and Naturally Transformable Cyanobacterium Synechococcus elongatus PCC 11801 Isolated from India.</title>
        <authorList>
            <person name="Jaiswal D."/>
            <person name="Sengupta A."/>
            <person name="Sohoni S."/>
            <person name="Sengupta S."/>
            <person name="Phadnavis A.G."/>
            <person name="Pakrasi H.B."/>
            <person name="Wangikar P.P."/>
        </authorList>
    </citation>
    <scope>NUCLEOTIDE SEQUENCE [LARGE SCALE GENOMIC DNA]</scope>
    <source>
        <strain evidence="7 8">PCC 11801</strain>
    </source>
</reference>
<comment type="subcellular location">
    <subcellularLocation>
        <location evidence="1">Endoplasmic reticulum</location>
    </subcellularLocation>
</comment>
<keyword evidence="3" id="KW-0256">Endoplasmic reticulum</keyword>
<dbReference type="PROSITE" id="PS50076">
    <property type="entry name" value="DNAJ_2"/>
    <property type="match status" value="1"/>
</dbReference>
<dbReference type="PANTHER" id="PTHR44140">
    <property type="entry name" value="LD25575P"/>
    <property type="match status" value="1"/>
</dbReference>
<evidence type="ECO:0000313" key="8">
    <source>
        <dbReference type="Proteomes" id="UP000267249"/>
    </source>
</evidence>
<organism evidence="7 8">
    <name type="scientific">Synechococcus elongatus PCC 11801</name>
    <dbReference type="NCBI Taxonomy" id="2219813"/>
    <lineage>
        <taxon>Bacteria</taxon>
        <taxon>Bacillati</taxon>
        <taxon>Cyanobacteriota</taxon>
        <taxon>Cyanophyceae</taxon>
        <taxon>Synechococcales</taxon>
        <taxon>Synechococcaceae</taxon>
        <taxon>Synechococcus</taxon>
    </lineage>
</organism>
<gene>
    <name evidence="7" type="ORF">DOP62_12495</name>
</gene>
<dbReference type="InterPro" id="IPR036869">
    <property type="entry name" value="J_dom_sf"/>
</dbReference>
<dbReference type="GO" id="GO:0051787">
    <property type="term" value="F:misfolded protein binding"/>
    <property type="evidence" value="ECO:0007669"/>
    <property type="project" value="TreeGrafter"/>
</dbReference>
<sequence>MVLRLDRGLFQLGDFNDYHAILGVPVDATPEQIRRQYLQIVRRLHPDRLQGDRQQLRETSTLVLARVVNPAYNVLSQPQRYQDHCLALQAKAQQARNLQISIRAMHEAAQKLAVSAQMQQDYQALIQQLATDLYGSLSEIEDQVNRLSELNLVFLLRSPVVVESPRVSPVSTTPSLSTTVTVTEPAAATATTTADRVSGYLRRAEDYVSKQAFAQAIAELRDALRLDANDSRCHALMGSIYLQQNQLTMARVSIRRALTLDPQNAQALEAQRQLNQRDPKSAAPAAPPQGKRGLLGGWFGKNK</sequence>
<dbReference type="PROSITE" id="PS50005">
    <property type="entry name" value="TPR"/>
    <property type="match status" value="1"/>
</dbReference>
<dbReference type="InterPro" id="IPR051727">
    <property type="entry name" value="DnaJ_C3_Co-chaperones"/>
</dbReference>
<evidence type="ECO:0000256" key="5">
    <source>
        <dbReference type="SAM" id="MobiDB-lite"/>
    </source>
</evidence>
<feature type="domain" description="J" evidence="6">
    <location>
        <begin position="17"/>
        <end position="80"/>
    </location>
</feature>
<dbReference type="PRINTS" id="PR00625">
    <property type="entry name" value="JDOMAIN"/>
</dbReference>
<feature type="compositionally biased region" description="Gly residues" evidence="5">
    <location>
        <begin position="293"/>
        <end position="303"/>
    </location>
</feature>
<dbReference type="Gene3D" id="1.25.40.10">
    <property type="entry name" value="Tetratricopeptide repeat domain"/>
    <property type="match status" value="1"/>
</dbReference>
<protein>
    <submittedName>
        <fullName evidence="7">J domain-containing protein</fullName>
    </submittedName>
</protein>
<dbReference type="CDD" id="cd06257">
    <property type="entry name" value="DnaJ"/>
    <property type="match status" value="1"/>
</dbReference>
<evidence type="ECO:0000256" key="4">
    <source>
        <dbReference type="PROSITE-ProRule" id="PRU00339"/>
    </source>
</evidence>
<dbReference type="SUPFAM" id="SSF48452">
    <property type="entry name" value="TPR-like"/>
    <property type="match status" value="1"/>
</dbReference>
<keyword evidence="2" id="KW-0732">Signal</keyword>
<dbReference type="Proteomes" id="UP000267249">
    <property type="component" value="Chromosome"/>
</dbReference>
<evidence type="ECO:0000259" key="6">
    <source>
        <dbReference type="PROSITE" id="PS50076"/>
    </source>
</evidence>
<dbReference type="Pfam" id="PF00226">
    <property type="entry name" value="DnaJ"/>
    <property type="match status" value="1"/>
</dbReference>
<dbReference type="InterPro" id="IPR011990">
    <property type="entry name" value="TPR-like_helical_dom_sf"/>
</dbReference>
<accession>A0AAN1UVA0</accession>
<dbReference type="GO" id="GO:0034975">
    <property type="term" value="P:protein folding in endoplasmic reticulum"/>
    <property type="evidence" value="ECO:0007669"/>
    <property type="project" value="TreeGrafter"/>
</dbReference>
<dbReference type="RefSeq" id="WP_208674235.1">
    <property type="nucleotide sequence ID" value="NZ_CP030139.2"/>
</dbReference>
<feature type="region of interest" description="Disordered" evidence="5">
    <location>
        <begin position="271"/>
        <end position="303"/>
    </location>
</feature>
<dbReference type="SMART" id="SM00271">
    <property type="entry name" value="DnaJ"/>
    <property type="match status" value="1"/>
</dbReference>
<dbReference type="EMBL" id="CP030139">
    <property type="protein sequence ID" value="AZB73417.1"/>
    <property type="molecule type" value="Genomic_DNA"/>
</dbReference>
<dbReference type="InterPro" id="IPR001623">
    <property type="entry name" value="DnaJ_domain"/>
</dbReference>
<dbReference type="SUPFAM" id="SSF46565">
    <property type="entry name" value="Chaperone J-domain"/>
    <property type="match status" value="1"/>
</dbReference>
<evidence type="ECO:0000256" key="3">
    <source>
        <dbReference type="ARBA" id="ARBA00022824"/>
    </source>
</evidence>
<proteinExistence type="predicted"/>
<evidence type="ECO:0000256" key="1">
    <source>
        <dbReference type="ARBA" id="ARBA00004240"/>
    </source>
</evidence>
<feature type="repeat" description="TPR" evidence="4">
    <location>
        <begin position="231"/>
        <end position="264"/>
    </location>
</feature>
<dbReference type="GO" id="GO:0051087">
    <property type="term" value="F:protein-folding chaperone binding"/>
    <property type="evidence" value="ECO:0007669"/>
    <property type="project" value="TreeGrafter"/>
</dbReference>
<evidence type="ECO:0000313" key="7">
    <source>
        <dbReference type="EMBL" id="AZB73417.1"/>
    </source>
</evidence>
<dbReference type="AlphaFoldDB" id="A0AAN1UVA0"/>
<keyword evidence="4" id="KW-0802">TPR repeat</keyword>
<name>A0AAN1UVA0_SYNEL</name>
<dbReference type="Pfam" id="PF13181">
    <property type="entry name" value="TPR_8"/>
    <property type="match status" value="1"/>
</dbReference>
<dbReference type="InterPro" id="IPR019734">
    <property type="entry name" value="TPR_rpt"/>
</dbReference>
<dbReference type="SMART" id="SM00028">
    <property type="entry name" value="TPR"/>
    <property type="match status" value="2"/>
</dbReference>
<dbReference type="Gene3D" id="1.10.287.110">
    <property type="entry name" value="DnaJ domain"/>
    <property type="match status" value="1"/>
</dbReference>
<evidence type="ECO:0000256" key="2">
    <source>
        <dbReference type="ARBA" id="ARBA00022729"/>
    </source>
</evidence>
<dbReference type="PANTHER" id="PTHR44140:SF2">
    <property type="entry name" value="LD25575P"/>
    <property type="match status" value="1"/>
</dbReference>